<dbReference type="CDD" id="cd03392">
    <property type="entry name" value="PAP2_like_2"/>
    <property type="match status" value="1"/>
</dbReference>
<dbReference type="EMBL" id="JBHUME010000005">
    <property type="protein sequence ID" value="MFD2612110.1"/>
    <property type="molecule type" value="Genomic_DNA"/>
</dbReference>
<evidence type="ECO:0000313" key="4">
    <source>
        <dbReference type="Proteomes" id="UP001597541"/>
    </source>
</evidence>
<sequence length="213" mass="23352">MKSIYAGVSAVSVVCFVLLTWAVHRPWMQTWDTDTANQIRNAGSSSVQHGMKAVSSLGDSAFFLIALLILCAVLVMGLRRWKEALLVFGAFAVSYALNTLLKAWIGRERPSVEQLVTADGYSMPSGNAMLSMVLYGLAIYFVRKYVRNEVTKKAATAFFTLLILLIGSSRIYLGVHYPSDIIAGYLAGLVMVCAAAGIDHKLHPQQAVWREMA</sequence>
<dbReference type="SMART" id="SM00014">
    <property type="entry name" value="acidPPc"/>
    <property type="match status" value="1"/>
</dbReference>
<keyword evidence="1" id="KW-0472">Membrane</keyword>
<dbReference type="PANTHER" id="PTHR14969">
    <property type="entry name" value="SPHINGOSINE-1-PHOSPHATE PHOSPHOHYDROLASE"/>
    <property type="match status" value="1"/>
</dbReference>
<proteinExistence type="predicted"/>
<feature type="transmembrane region" description="Helical" evidence="1">
    <location>
        <begin position="154"/>
        <end position="175"/>
    </location>
</feature>
<comment type="caution">
    <text evidence="3">The sequence shown here is derived from an EMBL/GenBank/DDBJ whole genome shotgun (WGS) entry which is preliminary data.</text>
</comment>
<feature type="domain" description="Phosphatidic acid phosphatase type 2/haloperoxidase" evidence="2">
    <location>
        <begin position="83"/>
        <end position="196"/>
    </location>
</feature>
<evidence type="ECO:0000259" key="2">
    <source>
        <dbReference type="SMART" id="SM00014"/>
    </source>
</evidence>
<gene>
    <name evidence="3" type="ORF">ACFSUF_06670</name>
</gene>
<keyword evidence="1" id="KW-1133">Transmembrane helix</keyword>
<dbReference type="Gene3D" id="1.20.144.10">
    <property type="entry name" value="Phosphatidic acid phosphatase type 2/haloperoxidase"/>
    <property type="match status" value="2"/>
</dbReference>
<dbReference type="InterPro" id="IPR036938">
    <property type="entry name" value="PAP2/HPO_sf"/>
</dbReference>
<accession>A0ABW5PCB3</accession>
<dbReference type="PANTHER" id="PTHR14969:SF13">
    <property type="entry name" value="AT30094P"/>
    <property type="match status" value="1"/>
</dbReference>
<feature type="transmembrane region" description="Helical" evidence="1">
    <location>
        <begin position="85"/>
        <end position="105"/>
    </location>
</feature>
<feature type="transmembrane region" description="Helical" evidence="1">
    <location>
        <begin position="125"/>
        <end position="142"/>
    </location>
</feature>
<organism evidence="3 4">
    <name type="scientific">Paenibacillus gansuensis</name>
    <dbReference type="NCBI Taxonomy" id="306542"/>
    <lineage>
        <taxon>Bacteria</taxon>
        <taxon>Bacillati</taxon>
        <taxon>Bacillota</taxon>
        <taxon>Bacilli</taxon>
        <taxon>Bacillales</taxon>
        <taxon>Paenibacillaceae</taxon>
        <taxon>Paenibacillus</taxon>
    </lineage>
</organism>
<reference evidence="4" key="1">
    <citation type="journal article" date="2019" name="Int. J. Syst. Evol. Microbiol.">
        <title>The Global Catalogue of Microorganisms (GCM) 10K type strain sequencing project: providing services to taxonomists for standard genome sequencing and annotation.</title>
        <authorList>
            <consortium name="The Broad Institute Genomics Platform"/>
            <consortium name="The Broad Institute Genome Sequencing Center for Infectious Disease"/>
            <person name="Wu L."/>
            <person name="Ma J."/>
        </authorList>
    </citation>
    <scope>NUCLEOTIDE SEQUENCE [LARGE SCALE GENOMIC DNA]</scope>
    <source>
        <strain evidence="4">KCTC 3950</strain>
    </source>
</reference>
<dbReference type="InterPro" id="IPR000326">
    <property type="entry name" value="PAP2/HPO"/>
</dbReference>
<dbReference type="Proteomes" id="UP001597541">
    <property type="component" value="Unassembled WGS sequence"/>
</dbReference>
<protein>
    <submittedName>
        <fullName evidence="3">Phosphatase PAP2 family protein</fullName>
    </submittedName>
</protein>
<name>A0ABW5PCB3_9BACL</name>
<keyword evidence="4" id="KW-1185">Reference proteome</keyword>
<feature type="transmembrane region" description="Helical" evidence="1">
    <location>
        <begin position="60"/>
        <end position="78"/>
    </location>
</feature>
<dbReference type="RefSeq" id="WP_377601350.1">
    <property type="nucleotide sequence ID" value="NZ_JBHUME010000005.1"/>
</dbReference>
<feature type="transmembrane region" description="Helical" evidence="1">
    <location>
        <begin position="181"/>
        <end position="198"/>
    </location>
</feature>
<dbReference type="SUPFAM" id="SSF48317">
    <property type="entry name" value="Acid phosphatase/Vanadium-dependent haloperoxidase"/>
    <property type="match status" value="1"/>
</dbReference>
<dbReference type="Pfam" id="PF01569">
    <property type="entry name" value="PAP2"/>
    <property type="match status" value="1"/>
</dbReference>
<keyword evidence="1" id="KW-0812">Transmembrane</keyword>
<evidence type="ECO:0000256" key="1">
    <source>
        <dbReference type="SAM" id="Phobius"/>
    </source>
</evidence>
<evidence type="ECO:0000313" key="3">
    <source>
        <dbReference type="EMBL" id="MFD2612110.1"/>
    </source>
</evidence>